<dbReference type="EMBL" id="BTHG01000001">
    <property type="protein sequence ID" value="GMN88947.1"/>
    <property type="molecule type" value="Genomic_DNA"/>
</dbReference>
<organism evidence="3 4">
    <name type="scientific">Francisella sciaenopsi</name>
    <dbReference type="NCBI Taxonomy" id="3055034"/>
    <lineage>
        <taxon>Bacteria</taxon>
        <taxon>Pseudomonadati</taxon>
        <taxon>Pseudomonadota</taxon>
        <taxon>Gammaproteobacteria</taxon>
        <taxon>Thiotrichales</taxon>
        <taxon>Francisellaceae</taxon>
        <taxon>Francisella</taxon>
    </lineage>
</organism>
<dbReference type="Gene3D" id="1.10.30.50">
    <property type="match status" value="1"/>
</dbReference>
<dbReference type="RefSeq" id="WP_407876821.1">
    <property type="nucleotide sequence ID" value="NZ_BTHG01000001.1"/>
</dbReference>
<protein>
    <recommendedName>
        <fullName evidence="5">HNH endonuclease</fullName>
    </recommendedName>
</protein>
<evidence type="ECO:0000259" key="1">
    <source>
        <dbReference type="Pfam" id="PF13391"/>
    </source>
</evidence>
<sequence>MSDKRKSFPENMKLSLLNEVNLKCPSCGMPLIDKVDGKHKRTAADIAHIYPLNSTATEKKLLLNEEKLSPDNLNDEKNLIYLCKNCHHKYDNPKTLEQYRELVSLKKELIKKHELVKDLYTCNIEDELREILRTIENINNLDDLELNYDVSEVESKLKGEKVIFINEIKNYVSQYFNLVRKVLEDFEDSGTVIASQIKILYIKTKKYYDDKAKIYQIVLEHLKSLNPNQSEVAIRIVIAFFIQNCEVFDAVSK</sequence>
<evidence type="ECO:0000259" key="2">
    <source>
        <dbReference type="Pfam" id="PF20277"/>
    </source>
</evidence>
<evidence type="ECO:0000313" key="4">
    <source>
        <dbReference type="Proteomes" id="UP001628164"/>
    </source>
</evidence>
<proteinExistence type="predicted"/>
<comment type="caution">
    <text evidence="3">The sequence shown here is derived from an EMBL/GenBank/DDBJ whole genome shotgun (WGS) entry which is preliminary data.</text>
</comment>
<dbReference type="Proteomes" id="UP001628164">
    <property type="component" value="Unassembled WGS sequence"/>
</dbReference>
<evidence type="ECO:0000313" key="3">
    <source>
        <dbReference type="EMBL" id="GMN88947.1"/>
    </source>
</evidence>
<accession>A0ABQ6PDG8</accession>
<gene>
    <name evidence="3" type="ORF">fsci_04330</name>
</gene>
<dbReference type="InterPro" id="IPR046921">
    <property type="entry name" value="ABC-3C_CTD11"/>
</dbReference>
<evidence type="ECO:0008006" key="5">
    <source>
        <dbReference type="Google" id="ProtNLM"/>
    </source>
</evidence>
<reference evidence="3 4" key="1">
    <citation type="journal article" date="2024" name="Dis. Aquat. Organ.">
        <title>Francisella sciaenopsi sp. nov. isolated from diseased red drum Sciaenops ocellatus in Florida, USA.</title>
        <authorList>
            <person name="Kawahara M."/>
            <person name="Cody T.T."/>
            <person name="Yanong R.P.E."/>
            <person name="Henderson E."/>
            <person name="Yazdi Z."/>
            <person name="Soto E."/>
        </authorList>
    </citation>
    <scope>NUCLEOTIDE SEQUENCE [LARGE SCALE GENOMIC DNA]</scope>
    <source>
        <strain evidence="3 4">R22-20-7</strain>
    </source>
</reference>
<feature type="domain" description="HNH nuclease" evidence="1">
    <location>
        <begin position="41"/>
        <end position="92"/>
    </location>
</feature>
<dbReference type="Pfam" id="PF13391">
    <property type="entry name" value="HNH_2"/>
    <property type="match status" value="1"/>
</dbReference>
<dbReference type="InterPro" id="IPR003615">
    <property type="entry name" value="HNH_nuc"/>
</dbReference>
<dbReference type="Pfam" id="PF20277">
    <property type="entry name" value="CTD11"/>
    <property type="match status" value="1"/>
</dbReference>
<feature type="domain" description="ABC-three component systems C-terminal" evidence="2">
    <location>
        <begin position="118"/>
        <end position="248"/>
    </location>
</feature>
<name>A0ABQ6PDG8_9GAMM</name>
<keyword evidence="4" id="KW-1185">Reference proteome</keyword>